<protein>
    <submittedName>
        <fullName evidence="2">Uncharacterized protein</fullName>
    </submittedName>
</protein>
<evidence type="ECO:0000313" key="3">
    <source>
        <dbReference type="Proteomes" id="UP001176941"/>
    </source>
</evidence>
<evidence type="ECO:0000256" key="1">
    <source>
        <dbReference type="SAM" id="MobiDB-lite"/>
    </source>
</evidence>
<gene>
    <name evidence="2" type="ORF">MRATA1EN1_LOCUS18783</name>
</gene>
<dbReference type="EMBL" id="OX459939">
    <property type="protein sequence ID" value="CAI9169821.1"/>
    <property type="molecule type" value="Genomic_DNA"/>
</dbReference>
<reference evidence="2" key="1">
    <citation type="submission" date="2023-04" db="EMBL/GenBank/DDBJ databases">
        <authorList>
            <consortium name="ELIXIR-Norway"/>
        </authorList>
    </citation>
    <scope>NUCLEOTIDE SEQUENCE [LARGE SCALE GENOMIC DNA]</scope>
</reference>
<feature type="compositionally biased region" description="Pro residues" evidence="1">
    <location>
        <begin position="41"/>
        <end position="50"/>
    </location>
</feature>
<feature type="compositionally biased region" description="Low complexity" evidence="1">
    <location>
        <begin position="98"/>
        <end position="115"/>
    </location>
</feature>
<accession>A0ABN8ZA37</accession>
<dbReference type="Proteomes" id="UP001176941">
    <property type="component" value="Chromosome 3"/>
</dbReference>
<sequence length="157" mass="16614">MEGLRKGWGTGLVRLAVRPCPPPYSSPMGAGHLREGRGIPTPSPPRPLRPLPASFSGVPRLTPPLDGRDPAGPAAQPQPPPPPPRTVEALSGLQQRKAGGSRPRARPRPLGLPGSSVRGWHHRARSHRCAPRHPHPAVRVSEATQVNAQAAAGRGIR</sequence>
<organism evidence="2 3">
    <name type="scientific">Rangifer tarandus platyrhynchus</name>
    <name type="common">Svalbard reindeer</name>
    <dbReference type="NCBI Taxonomy" id="3082113"/>
    <lineage>
        <taxon>Eukaryota</taxon>
        <taxon>Metazoa</taxon>
        <taxon>Chordata</taxon>
        <taxon>Craniata</taxon>
        <taxon>Vertebrata</taxon>
        <taxon>Euteleostomi</taxon>
        <taxon>Mammalia</taxon>
        <taxon>Eutheria</taxon>
        <taxon>Laurasiatheria</taxon>
        <taxon>Artiodactyla</taxon>
        <taxon>Ruminantia</taxon>
        <taxon>Pecora</taxon>
        <taxon>Cervidae</taxon>
        <taxon>Odocoileinae</taxon>
        <taxon>Rangifer</taxon>
    </lineage>
</organism>
<feature type="region of interest" description="Disordered" evidence="1">
    <location>
        <begin position="18"/>
        <end position="139"/>
    </location>
</feature>
<keyword evidence="3" id="KW-1185">Reference proteome</keyword>
<evidence type="ECO:0000313" key="2">
    <source>
        <dbReference type="EMBL" id="CAI9169821.1"/>
    </source>
</evidence>
<name>A0ABN8ZA37_RANTA</name>
<feature type="compositionally biased region" description="Basic residues" evidence="1">
    <location>
        <begin position="119"/>
        <end position="136"/>
    </location>
</feature>
<proteinExistence type="predicted"/>
<feature type="compositionally biased region" description="Pro residues" evidence="1">
    <location>
        <begin position="76"/>
        <end position="85"/>
    </location>
</feature>